<evidence type="ECO:0000259" key="3">
    <source>
        <dbReference type="Pfam" id="PF22124"/>
    </source>
</evidence>
<dbReference type="Pfam" id="PF22124">
    <property type="entry name" value="Glyco_hydro_95_cat"/>
    <property type="match status" value="1"/>
</dbReference>
<dbReference type="Pfam" id="PF14498">
    <property type="entry name" value="Glyco_hyd_65N_2"/>
    <property type="match status" value="1"/>
</dbReference>
<dbReference type="GO" id="GO:0004560">
    <property type="term" value="F:alpha-L-fucosidase activity"/>
    <property type="evidence" value="ECO:0007669"/>
    <property type="project" value="InterPro"/>
</dbReference>
<dbReference type="Gene3D" id="2.70.98.50">
    <property type="entry name" value="putative glycoside hydrolase family protein from bacillus halodurans"/>
    <property type="match status" value="1"/>
</dbReference>
<name>A0A831LMY9_9BACT</name>
<gene>
    <name evidence="4" type="ORF">ENN90_13850</name>
</gene>
<dbReference type="Proteomes" id="UP000886047">
    <property type="component" value="Unassembled WGS sequence"/>
</dbReference>
<dbReference type="PIRSF" id="PIRSF007663">
    <property type="entry name" value="UCP007663"/>
    <property type="match status" value="1"/>
</dbReference>
<reference evidence="4" key="1">
    <citation type="journal article" date="2020" name="mSystems">
        <title>Genome- and Community-Level Interaction Insights into Carbon Utilization and Element Cycling Functions of Hydrothermarchaeota in Hydrothermal Sediment.</title>
        <authorList>
            <person name="Zhou Z."/>
            <person name="Liu Y."/>
            <person name="Xu W."/>
            <person name="Pan J."/>
            <person name="Luo Z.H."/>
            <person name="Li M."/>
        </authorList>
    </citation>
    <scope>NUCLEOTIDE SEQUENCE [LARGE SCALE GENOMIC DNA]</scope>
    <source>
        <strain evidence="4">SpSt-1217</strain>
    </source>
</reference>
<dbReference type="GO" id="GO:0005975">
    <property type="term" value="P:carbohydrate metabolic process"/>
    <property type="evidence" value="ECO:0007669"/>
    <property type="project" value="InterPro"/>
</dbReference>
<protein>
    <submittedName>
        <fullName evidence="4">Glycoside hydrolase family 95 protein</fullName>
    </submittedName>
</protein>
<feature type="domain" description="Glycosyl hydrolase family 95 catalytic" evidence="3">
    <location>
        <begin position="313"/>
        <end position="718"/>
    </location>
</feature>
<dbReference type="AlphaFoldDB" id="A0A831LMY9"/>
<dbReference type="InterPro" id="IPR013780">
    <property type="entry name" value="Glyco_hydro_b"/>
</dbReference>
<dbReference type="InterPro" id="IPR054363">
    <property type="entry name" value="GH95_cat"/>
</dbReference>
<dbReference type="Gene3D" id="2.60.40.1180">
    <property type="entry name" value="Golgi alpha-mannosidase II"/>
    <property type="match status" value="1"/>
</dbReference>
<comment type="caution">
    <text evidence="4">The sequence shown here is derived from an EMBL/GenBank/DDBJ whole genome shotgun (WGS) entry which is preliminary data.</text>
</comment>
<dbReference type="EMBL" id="DSDK01000778">
    <property type="protein sequence ID" value="HDR52678.1"/>
    <property type="molecule type" value="Genomic_DNA"/>
</dbReference>
<organism evidence="4">
    <name type="scientific">Mariniphaga anaerophila</name>
    <dbReference type="NCBI Taxonomy" id="1484053"/>
    <lineage>
        <taxon>Bacteria</taxon>
        <taxon>Pseudomonadati</taxon>
        <taxon>Bacteroidota</taxon>
        <taxon>Bacteroidia</taxon>
        <taxon>Marinilabiliales</taxon>
        <taxon>Prolixibacteraceae</taxon>
        <taxon>Mariniphaga</taxon>
    </lineage>
</organism>
<accession>A0A831LMY9</accession>
<feature type="domain" description="Glycosyl hydrolase family 95 N-terminal" evidence="1">
    <location>
        <begin position="40"/>
        <end position="290"/>
    </location>
</feature>
<dbReference type="InterPro" id="IPR027414">
    <property type="entry name" value="GH95_N_dom"/>
</dbReference>
<dbReference type="Pfam" id="PF21307">
    <property type="entry name" value="Glyco_hydro_95_C"/>
    <property type="match status" value="1"/>
</dbReference>
<dbReference type="SUPFAM" id="SSF48208">
    <property type="entry name" value="Six-hairpin glycosidases"/>
    <property type="match status" value="1"/>
</dbReference>
<dbReference type="PANTHER" id="PTHR31084:SF0">
    <property type="entry name" value="ALPHA-L-FUCOSIDASE 2"/>
    <property type="match status" value="1"/>
</dbReference>
<keyword evidence="4" id="KW-0378">Hydrolase</keyword>
<dbReference type="InterPro" id="IPR049053">
    <property type="entry name" value="AFCA-like_C"/>
</dbReference>
<dbReference type="PANTHER" id="PTHR31084">
    <property type="entry name" value="ALPHA-L-FUCOSIDASE 2"/>
    <property type="match status" value="1"/>
</dbReference>
<evidence type="ECO:0000259" key="2">
    <source>
        <dbReference type="Pfam" id="PF21307"/>
    </source>
</evidence>
<proteinExistence type="predicted"/>
<evidence type="ECO:0000313" key="4">
    <source>
        <dbReference type="EMBL" id="HDR52678.1"/>
    </source>
</evidence>
<evidence type="ECO:0000259" key="1">
    <source>
        <dbReference type="Pfam" id="PF14498"/>
    </source>
</evidence>
<dbReference type="InterPro" id="IPR016518">
    <property type="entry name" value="Alpha-L-fucosidase"/>
</dbReference>
<dbReference type="InterPro" id="IPR008928">
    <property type="entry name" value="6-hairpin_glycosidase_sf"/>
</dbReference>
<feature type="domain" description="Alpha fucosidase A-like C-terminal" evidence="2">
    <location>
        <begin position="720"/>
        <end position="813"/>
    </location>
</feature>
<sequence length="816" mass="93240">MNKMKKLLLIFLLVAGGKLAFIKYSNAGQENSVSNEMCWWYDKPAAKYWEGLPVGTGRLAGMVIGTIEEDRLWLNEETLWSGGPNNPNRPGSLDRLAAMRKHILNKEYAKADSIAPWFSSYPQRVQHYQPMSNLNLIFEGHDAAKVKNYRRKLSMDSALVTITYQLDDVFYKREVFASYPDQVIVMKISASKPGKINLTSWMNSLQESAVATVENNDLVIWGGTTDLFHEKYAERHIPGEIEWQSRIEVRQEGGSIEQVSLVGKNNQPGLKVNGANSVTFIVAGATNWVSWDDVSANEKERCDEYISKVTDVSWEKLRERHLQDYMPLFHSCKINLGGNEAGLINTTERMEKMRQGAEDPLFVSQYFQYARYLLLAGARENTLAFNNHNIWLNNMEGRWQGRWTLNINIQECYWPVETTNLEELNHSLLIFTEQLAEAGQRTAREMYGCRGWVSHHGTDIWFNTAPTDGHAHASIWPMSGAWLLQQLYDHYRYQPDRKYLERIYPLMKGAVEFFLDFLIEHPETGELITLPSTTPENYYISEDGRKSGLSIGTAMDIQLIRNLFRNTIDATETLGKDTPMREEMKTVLTKLPPHKIGKYGQLQEWYYDFEEFDVTHRHLSHLFAFYPDDDITIYKTPELAKAVEKVLERKGDIRLGWSGAWKINLFARLQKASEAFNILKQMLVDVSIHPREEDSTITPSFEGNQAIQGVAAGVVEMLMQSHSGEISLLPALPENWQEGSIKGLRGMGGYDIDIIWEKGVLKESVIASDFTQKCRLRTKTPVKVMSGNQEINCKTLDNGTLEFDADVGKMYRIVAI</sequence>